<dbReference type="EMBL" id="JAHRIP010032446">
    <property type="protein sequence ID" value="MEQ2293358.1"/>
    <property type="molecule type" value="Genomic_DNA"/>
</dbReference>
<keyword evidence="2" id="KW-1185">Reference proteome</keyword>
<evidence type="ECO:0000313" key="2">
    <source>
        <dbReference type="Proteomes" id="UP001469553"/>
    </source>
</evidence>
<dbReference type="Proteomes" id="UP001469553">
    <property type="component" value="Unassembled WGS sequence"/>
</dbReference>
<proteinExistence type="predicted"/>
<sequence>MGRAGIPDYRGFLYISSLQSGSCAQRAAAEWTYEHMNERYRVDLLTESSGDQENWSHKAYENKSRQMCSAVAPTRHVFPPRNFTC</sequence>
<reference evidence="1 2" key="1">
    <citation type="submission" date="2021-06" db="EMBL/GenBank/DDBJ databases">
        <authorList>
            <person name="Palmer J.M."/>
        </authorList>
    </citation>
    <scope>NUCLEOTIDE SEQUENCE [LARGE SCALE GENOMIC DNA]</scope>
    <source>
        <strain evidence="1 2">AS_MEX2019</strain>
        <tissue evidence="1">Muscle</tissue>
    </source>
</reference>
<accession>A0ABV0YIS0</accession>
<organism evidence="1 2">
    <name type="scientific">Ameca splendens</name>
    <dbReference type="NCBI Taxonomy" id="208324"/>
    <lineage>
        <taxon>Eukaryota</taxon>
        <taxon>Metazoa</taxon>
        <taxon>Chordata</taxon>
        <taxon>Craniata</taxon>
        <taxon>Vertebrata</taxon>
        <taxon>Euteleostomi</taxon>
        <taxon>Actinopterygii</taxon>
        <taxon>Neopterygii</taxon>
        <taxon>Teleostei</taxon>
        <taxon>Neoteleostei</taxon>
        <taxon>Acanthomorphata</taxon>
        <taxon>Ovalentaria</taxon>
        <taxon>Atherinomorphae</taxon>
        <taxon>Cyprinodontiformes</taxon>
        <taxon>Goodeidae</taxon>
        <taxon>Ameca</taxon>
    </lineage>
</organism>
<name>A0ABV0YIS0_9TELE</name>
<comment type="caution">
    <text evidence="1">The sequence shown here is derived from an EMBL/GenBank/DDBJ whole genome shotgun (WGS) entry which is preliminary data.</text>
</comment>
<evidence type="ECO:0000313" key="1">
    <source>
        <dbReference type="EMBL" id="MEQ2293358.1"/>
    </source>
</evidence>
<gene>
    <name evidence="1" type="ORF">AMECASPLE_032500</name>
</gene>
<protein>
    <submittedName>
        <fullName evidence="1">Uncharacterized protein</fullName>
    </submittedName>
</protein>